<dbReference type="InterPro" id="IPR002639">
    <property type="entry name" value="UreF"/>
</dbReference>
<dbReference type="EMBL" id="JAYWIO010000003">
    <property type="protein sequence ID" value="KAK7276620.1"/>
    <property type="molecule type" value="Genomic_DNA"/>
</dbReference>
<gene>
    <name evidence="4" type="ORF">RIF29_17763</name>
</gene>
<dbReference type="InterPro" id="IPR038277">
    <property type="entry name" value="UreF_sf"/>
</dbReference>
<organism evidence="4 5">
    <name type="scientific">Crotalaria pallida</name>
    <name type="common">Smooth rattlebox</name>
    <name type="synonym">Crotalaria striata</name>
    <dbReference type="NCBI Taxonomy" id="3830"/>
    <lineage>
        <taxon>Eukaryota</taxon>
        <taxon>Viridiplantae</taxon>
        <taxon>Streptophyta</taxon>
        <taxon>Embryophyta</taxon>
        <taxon>Tracheophyta</taxon>
        <taxon>Spermatophyta</taxon>
        <taxon>Magnoliopsida</taxon>
        <taxon>eudicotyledons</taxon>
        <taxon>Gunneridae</taxon>
        <taxon>Pentapetalae</taxon>
        <taxon>rosids</taxon>
        <taxon>fabids</taxon>
        <taxon>Fabales</taxon>
        <taxon>Fabaceae</taxon>
        <taxon>Papilionoideae</taxon>
        <taxon>50 kb inversion clade</taxon>
        <taxon>genistoids sensu lato</taxon>
        <taxon>core genistoids</taxon>
        <taxon>Crotalarieae</taxon>
        <taxon>Crotalaria</taxon>
    </lineage>
</organism>
<evidence type="ECO:0000256" key="2">
    <source>
        <dbReference type="ARBA" id="ARBA00023186"/>
    </source>
</evidence>
<evidence type="ECO:0000313" key="4">
    <source>
        <dbReference type="EMBL" id="KAK7276620.1"/>
    </source>
</evidence>
<comment type="similarity">
    <text evidence="3">Belongs to the UreF family.</text>
</comment>
<dbReference type="Proteomes" id="UP001372338">
    <property type="component" value="Unassembled WGS sequence"/>
</dbReference>
<protein>
    <recommendedName>
        <fullName evidence="6">Urease accessory protein UreF</fullName>
    </recommendedName>
</protein>
<keyword evidence="5" id="KW-1185">Reference proteome</keyword>
<dbReference type="GO" id="GO:0016151">
    <property type="term" value="F:nickel cation binding"/>
    <property type="evidence" value="ECO:0007669"/>
    <property type="project" value="InterPro"/>
</dbReference>
<evidence type="ECO:0000313" key="5">
    <source>
        <dbReference type="Proteomes" id="UP001372338"/>
    </source>
</evidence>
<sequence>MALWTLSLSTTVRSEAAGFNGLPPPPRSPKSLPHLSLAKPSWVVRTESNVRKKRRKKPDPHCVVCEGSGRVDCHQCCGKGRTNQVHAEMLPKGEWPKWCRTCGGSGLGYCSRCLGTGEYRYIMGFQFMNRGSNESHEKKTYFGQIEFPKNFISYICLLEISSAMQINEEHNRASPADSFSQWSQWQLLDSLLPTGGFAHSFGLEAAVQSHLVSNPNELKTFVIHVLENTGSLFLPFVYSASVSPDLETWHNLDKILDATLTNEVGRKASTSQGSALMRVASAVFSETSSLKTMRDASLGSGTISFHHAPIFGLVCGALGFDSITTQRAYMFITMRDVVSAATRLNLIGPLGAALLQHQVAPIAEVALEKWMNRGVEDACQTAPLLDTVQGCHGYLFSRLFSS</sequence>
<dbReference type="PANTHER" id="PTHR33620:SF1">
    <property type="entry name" value="UREASE ACCESSORY PROTEIN F"/>
    <property type="match status" value="1"/>
</dbReference>
<accession>A0AAN9FIP2</accession>
<dbReference type="SUPFAM" id="SSF57938">
    <property type="entry name" value="DnaJ/Hsp40 cysteine-rich domain"/>
    <property type="match status" value="1"/>
</dbReference>
<name>A0AAN9FIP2_CROPI</name>
<dbReference type="Pfam" id="PF01730">
    <property type="entry name" value="UreF"/>
    <property type="match status" value="1"/>
</dbReference>
<dbReference type="Gene3D" id="1.10.4190.10">
    <property type="entry name" value="Urease accessory protein UreF"/>
    <property type="match status" value="1"/>
</dbReference>
<dbReference type="PANTHER" id="PTHR33620">
    <property type="entry name" value="UREASE ACCESSORY PROTEIN F"/>
    <property type="match status" value="1"/>
</dbReference>
<dbReference type="InterPro" id="IPR036410">
    <property type="entry name" value="HSP_DnaJ_Cys-rich_dom_sf"/>
</dbReference>
<keyword evidence="1" id="KW-0996">Nickel insertion</keyword>
<evidence type="ECO:0008006" key="6">
    <source>
        <dbReference type="Google" id="ProtNLM"/>
    </source>
</evidence>
<evidence type="ECO:0000256" key="3">
    <source>
        <dbReference type="ARBA" id="ARBA00046339"/>
    </source>
</evidence>
<comment type="caution">
    <text evidence="4">The sequence shown here is derived from an EMBL/GenBank/DDBJ whole genome shotgun (WGS) entry which is preliminary data.</text>
</comment>
<keyword evidence="2" id="KW-0143">Chaperone</keyword>
<evidence type="ECO:0000256" key="1">
    <source>
        <dbReference type="ARBA" id="ARBA00022988"/>
    </source>
</evidence>
<proteinExistence type="inferred from homology"/>
<dbReference type="AlphaFoldDB" id="A0AAN9FIP2"/>
<reference evidence="4 5" key="1">
    <citation type="submission" date="2024-01" db="EMBL/GenBank/DDBJ databases">
        <title>The genomes of 5 underutilized Papilionoideae crops provide insights into root nodulation and disease resistanc.</title>
        <authorList>
            <person name="Yuan L."/>
        </authorList>
    </citation>
    <scope>NUCLEOTIDE SEQUENCE [LARGE SCALE GENOMIC DNA]</scope>
    <source>
        <strain evidence="4">ZHUSHIDOU_FW_LH</strain>
        <tissue evidence="4">Leaf</tissue>
    </source>
</reference>